<reference evidence="4 5" key="1">
    <citation type="submission" date="2020-05" db="EMBL/GenBank/DDBJ databases">
        <title>Complete genome of Clostridium estertheticum subspecies estertheticum, isolated from Vacuum packed lamb meat from New Zealand imported to Switzerland.</title>
        <authorList>
            <person name="Wambui J."/>
            <person name="Stevens M.J.A."/>
            <person name="Stephan R."/>
        </authorList>
    </citation>
    <scope>NUCLEOTIDE SEQUENCE [LARGE SCALE GENOMIC DNA]</scope>
    <source>
        <strain evidence="4 5">CEST001</strain>
    </source>
</reference>
<keyword evidence="2" id="KW-0238">DNA-binding</keyword>
<dbReference type="InterPro" id="IPR010998">
    <property type="entry name" value="Integrase_recombinase_N"/>
</dbReference>
<evidence type="ECO:0000259" key="3">
    <source>
        <dbReference type="Pfam" id="PF13495"/>
    </source>
</evidence>
<dbReference type="EMBL" id="JABEYB010000018">
    <property type="protein sequence ID" value="NNU78028.1"/>
    <property type="molecule type" value="Genomic_DNA"/>
</dbReference>
<protein>
    <recommendedName>
        <fullName evidence="3">Integrase SAM-like N-terminal domain-containing protein</fullName>
    </recommendedName>
</protein>
<dbReference type="Gene3D" id="1.10.150.130">
    <property type="match status" value="1"/>
</dbReference>
<dbReference type="GO" id="GO:0015074">
    <property type="term" value="P:DNA integration"/>
    <property type="evidence" value="ECO:0007669"/>
    <property type="project" value="InterPro"/>
</dbReference>
<proteinExistence type="inferred from homology"/>
<evidence type="ECO:0000256" key="2">
    <source>
        <dbReference type="ARBA" id="ARBA00023125"/>
    </source>
</evidence>
<dbReference type="InterPro" id="IPR004107">
    <property type="entry name" value="Integrase_SAM-like_N"/>
</dbReference>
<gene>
    <name evidence="4" type="ORF">HLQ16_19120</name>
</gene>
<feature type="domain" description="Integrase SAM-like N-terminal" evidence="3">
    <location>
        <begin position="4"/>
        <end position="41"/>
    </location>
</feature>
<evidence type="ECO:0000313" key="5">
    <source>
        <dbReference type="Proteomes" id="UP000531659"/>
    </source>
</evidence>
<sequence>MSVLRERMKMDMELKGYSPRTIKNYIGHVSNFDKYYNKSPGILGVITAKRKFATLSPIFLKL</sequence>
<name>A0A7Y3WUF1_9CLOT</name>
<comment type="similarity">
    <text evidence="1">Belongs to the 'phage' integrase family.</text>
</comment>
<organism evidence="4 5">
    <name type="scientific">Clostridium estertheticum</name>
    <dbReference type="NCBI Taxonomy" id="238834"/>
    <lineage>
        <taxon>Bacteria</taxon>
        <taxon>Bacillati</taxon>
        <taxon>Bacillota</taxon>
        <taxon>Clostridia</taxon>
        <taxon>Eubacteriales</taxon>
        <taxon>Clostridiaceae</taxon>
        <taxon>Clostridium</taxon>
    </lineage>
</organism>
<dbReference type="AlphaFoldDB" id="A0A7Y3WUF1"/>
<accession>A0A7Y3WUF1</accession>
<dbReference type="GO" id="GO:0003677">
    <property type="term" value="F:DNA binding"/>
    <property type="evidence" value="ECO:0007669"/>
    <property type="project" value="UniProtKB-KW"/>
</dbReference>
<dbReference type="RefSeq" id="WP_171298624.1">
    <property type="nucleotide sequence ID" value="NZ_CP087099.1"/>
</dbReference>
<comment type="caution">
    <text evidence="4">The sequence shown here is derived from an EMBL/GenBank/DDBJ whole genome shotgun (WGS) entry which is preliminary data.</text>
</comment>
<evidence type="ECO:0000256" key="1">
    <source>
        <dbReference type="ARBA" id="ARBA00008857"/>
    </source>
</evidence>
<evidence type="ECO:0000313" key="4">
    <source>
        <dbReference type="EMBL" id="NNU78028.1"/>
    </source>
</evidence>
<dbReference type="Pfam" id="PF13495">
    <property type="entry name" value="Phage_int_SAM_4"/>
    <property type="match status" value="1"/>
</dbReference>
<dbReference type="Proteomes" id="UP000531659">
    <property type="component" value="Unassembled WGS sequence"/>
</dbReference>